<dbReference type="GeneID" id="28937135"/>
<dbReference type="GO" id="GO:0034663">
    <property type="term" value="C:endoplasmic reticulum chaperone complex"/>
    <property type="evidence" value="ECO:0007669"/>
    <property type="project" value="TreeGrafter"/>
</dbReference>
<dbReference type="SUPFAM" id="SSF53067">
    <property type="entry name" value="Actin-like ATPase domain"/>
    <property type="match status" value="2"/>
</dbReference>
<dbReference type="RefSeq" id="XP_018225450.1">
    <property type="nucleotide sequence ID" value="XM_018370932.1"/>
</dbReference>
<evidence type="ECO:0000256" key="5">
    <source>
        <dbReference type="SAM" id="SignalP"/>
    </source>
</evidence>
<accession>A0A0W4ZGA3</accession>
<dbReference type="Gene3D" id="3.30.30.30">
    <property type="match status" value="1"/>
</dbReference>
<dbReference type="GO" id="GO:0005524">
    <property type="term" value="F:ATP binding"/>
    <property type="evidence" value="ECO:0007669"/>
    <property type="project" value="UniProtKB-KW"/>
</dbReference>
<dbReference type="OrthoDB" id="10262720at2759"/>
<organism evidence="6 7">
    <name type="scientific">Pneumocystis carinii (strain B80)</name>
    <name type="common">Rat pneumocystis pneumonia agent</name>
    <name type="synonym">Pneumocystis carinii f. sp. carinii</name>
    <dbReference type="NCBI Taxonomy" id="1408658"/>
    <lineage>
        <taxon>Eukaryota</taxon>
        <taxon>Fungi</taxon>
        <taxon>Dikarya</taxon>
        <taxon>Ascomycota</taxon>
        <taxon>Taphrinomycotina</taxon>
        <taxon>Pneumocystomycetes</taxon>
        <taxon>Pneumocystaceae</taxon>
        <taxon>Pneumocystis</taxon>
    </lineage>
</organism>
<evidence type="ECO:0000256" key="3">
    <source>
        <dbReference type="ARBA" id="ARBA00022840"/>
    </source>
</evidence>
<dbReference type="GO" id="GO:0030968">
    <property type="term" value="P:endoplasmic reticulum unfolded protein response"/>
    <property type="evidence" value="ECO:0007669"/>
    <property type="project" value="TreeGrafter"/>
</dbReference>
<dbReference type="AlphaFoldDB" id="A0A0W4ZGA3"/>
<feature type="chain" id="PRO_5006933804" evidence="5">
    <location>
        <begin position="30"/>
        <end position="904"/>
    </location>
</feature>
<dbReference type="Gene3D" id="1.20.1270.10">
    <property type="match status" value="1"/>
</dbReference>
<keyword evidence="1" id="KW-0547">Nucleotide-binding</keyword>
<evidence type="ECO:0000256" key="4">
    <source>
        <dbReference type="ARBA" id="ARBA00023186"/>
    </source>
</evidence>
<dbReference type="VEuPathDB" id="FungiDB:T552_02387"/>
<keyword evidence="5" id="KW-0732">Signal</keyword>
<keyword evidence="2" id="KW-0256">Endoplasmic reticulum</keyword>
<dbReference type="Gene3D" id="3.90.640.10">
    <property type="entry name" value="Actin, Chain A, domain 4"/>
    <property type="match status" value="1"/>
</dbReference>
<evidence type="ECO:0000256" key="1">
    <source>
        <dbReference type="ARBA" id="ARBA00022741"/>
    </source>
</evidence>
<comment type="caution">
    <text evidence="6">The sequence shown here is derived from an EMBL/GenBank/DDBJ whole genome shotgun (WGS) entry which is preliminary data.</text>
</comment>
<dbReference type="InterPro" id="IPR029048">
    <property type="entry name" value="HSP70_C_sf"/>
</dbReference>
<dbReference type="InterPro" id="IPR029047">
    <property type="entry name" value="HSP70_peptide-bd_sf"/>
</dbReference>
<evidence type="ECO:0000313" key="7">
    <source>
        <dbReference type="Proteomes" id="UP000054454"/>
    </source>
</evidence>
<dbReference type="InterPro" id="IPR013126">
    <property type="entry name" value="Hsp_70_fam"/>
</dbReference>
<keyword evidence="7" id="KW-1185">Reference proteome</keyword>
<dbReference type="GO" id="GO:0140662">
    <property type="term" value="F:ATP-dependent protein folding chaperone"/>
    <property type="evidence" value="ECO:0007669"/>
    <property type="project" value="InterPro"/>
</dbReference>
<feature type="signal peptide" evidence="5">
    <location>
        <begin position="1"/>
        <end position="29"/>
    </location>
</feature>
<dbReference type="SUPFAM" id="SSF100934">
    <property type="entry name" value="Heat shock protein 70kD (HSP70), C-terminal subdomain"/>
    <property type="match status" value="1"/>
</dbReference>
<keyword evidence="4" id="KW-0143">Chaperone</keyword>
<dbReference type="EMBL" id="LFVZ01000010">
    <property type="protein sequence ID" value="KTW27408.1"/>
    <property type="molecule type" value="Genomic_DNA"/>
</dbReference>
<dbReference type="Proteomes" id="UP000054454">
    <property type="component" value="Unassembled WGS sequence"/>
</dbReference>
<dbReference type="PANTHER" id="PTHR45639">
    <property type="entry name" value="HSC70CB, ISOFORM G-RELATED"/>
    <property type="match status" value="1"/>
</dbReference>
<dbReference type="PANTHER" id="PTHR45639:SF3">
    <property type="entry name" value="HYPOXIA UP-REGULATED PROTEIN 1"/>
    <property type="match status" value="1"/>
</dbReference>
<dbReference type="PRINTS" id="PR00301">
    <property type="entry name" value="HEATSHOCK70"/>
</dbReference>
<proteinExistence type="predicted"/>
<dbReference type="Gene3D" id="3.30.420.40">
    <property type="match status" value="2"/>
</dbReference>
<name>A0A0W4ZGA3_PNEC8</name>
<dbReference type="Gene3D" id="2.60.34.10">
    <property type="entry name" value="Substrate Binding Domain Of DNAk, Chain A, domain 1"/>
    <property type="match status" value="1"/>
</dbReference>
<dbReference type="Pfam" id="PF00012">
    <property type="entry name" value="HSP70"/>
    <property type="match status" value="1"/>
</dbReference>
<keyword evidence="3" id="KW-0067">ATP-binding</keyword>
<sequence>MRSTSIYGAASLLCFLFLSLNRLIIPVNGVILAIDYGKEWIKGAIINHGIPIEIVLTRESKRKDQSVIGFNGDERVYGTYAADLLFRNQSLVFPSLKSLIGKPYDSREVREYMSLYRNIELIPSNNGSGVAFVHNDRTFTVEELTAMIFENYKNMAEDVVGEKITDVVITVPSFFTEIERHAVLDAAEIAGLKVISLVNEGYAIAINYAMTRIFSNESQYHIFYDMGAGSTTATYVSFKTLTLLNNKTLTLLKVIGVGYNRYFGGDTITWKLLEYLIQEFELSKRPLMKDSIRSNPKAITKLFHESSRIKQILSINSEAHLMIENLHEGIDYSIKVSREIFEGLLRGLVDDIKKPITDAVSMTSKPIRFVNSVVLAGGGARVPFVQKEIEALVGSKKVARSVNADEAAVLGAVFRGAGLSGQFRVKNIKSTDITMNSVFISYPDLHDSSKVVTHSLFLKGMELNKDKTVNFALLSEFNIIFSHVVGFRLPGTEFATVKISGFNDSVDYLKNQHDNQSYCENLATSVTFRLNFSGLITVKSAFVECRSKVMSTLNFYEKSHKEYERKLFEEYNYVEYYDSLESNDDDDDDDDDKLKRKNTTRPLDFEISYTNLNPQDKNFKMASRNMLLNLKEIDKKRAARDEARNLLEAYIYNVQELLEIDEFIAVSNQEQREELSNVVKSVSEWLEKNGDVSTLEELTERKNIIKALESPISERRVDARERSFRIDELRRRIDGFMRFLNSLPIEKIREPLDDSDGDKKIPYKKILDEAGFGSGMKETMRDVEEPGFRPEDVEAYRTNAIKVEKWLDESITAQDALKPWENPVLKVKDIMSKIWELEQTKENIRVMEQIYLRSREYFKKNAEKERQSVNESNPSVSIEQNSTNATMELPVNTTLAESVIYTDI</sequence>
<protein>
    <submittedName>
        <fullName evidence="6">Uncharacterized protein</fullName>
    </submittedName>
</protein>
<reference evidence="7" key="1">
    <citation type="journal article" date="2016" name="Nat. Commun.">
        <title>Genome analysis of three Pneumocystis species reveals adaptation mechanisms to life exclusively in mammalian hosts.</title>
        <authorList>
            <person name="Ma L."/>
            <person name="Chen Z."/>
            <person name="Huang D.W."/>
            <person name="Kutty G."/>
            <person name="Ishihara M."/>
            <person name="Wang H."/>
            <person name="Abouelleil A."/>
            <person name="Bishop L."/>
            <person name="Davey E."/>
            <person name="Deng R."/>
            <person name="Deng X."/>
            <person name="Fan L."/>
            <person name="Fantoni G."/>
            <person name="Fitzgerald M."/>
            <person name="Gogineni E."/>
            <person name="Goldberg J.M."/>
            <person name="Handley G."/>
            <person name="Hu X."/>
            <person name="Huber C."/>
            <person name="Jiao X."/>
            <person name="Jones K."/>
            <person name="Levin J.Z."/>
            <person name="Liu Y."/>
            <person name="Macdonald P."/>
            <person name="Melnikov A."/>
            <person name="Raley C."/>
            <person name="Sassi M."/>
            <person name="Sherman B.T."/>
            <person name="Song X."/>
            <person name="Sykes S."/>
            <person name="Tran B."/>
            <person name="Walsh L."/>
            <person name="Xia Y."/>
            <person name="Yang J."/>
            <person name="Young S."/>
            <person name="Zeng Q."/>
            <person name="Zheng X."/>
            <person name="Stephens R."/>
            <person name="Nusbaum C."/>
            <person name="Birren B.W."/>
            <person name="Azadi P."/>
            <person name="Lempicki R.A."/>
            <person name="Cuomo C.A."/>
            <person name="Kovacs J.A."/>
        </authorList>
    </citation>
    <scope>NUCLEOTIDE SEQUENCE [LARGE SCALE GENOMIC DNA]</scope>
    <source>
        <strain evidence="7">B80</strain>
    </source>
</reference>
<dbReference type="InterPro" id="IPR043129">
    <property type="entry name" value="ATPase_NBD"/>
</dbReference>
<dbReference type="CDD" id="cd10230">
    <property type="entry name" value="ASKHA_NBD_HSP70_HYOU1"/>
    <property type="match status" value="1"/>
</dbReference>
<evidence type="ECO:0000256" key="2">
    <source>
        <dbReference type="ARBA" id="ARBA00022824"/>
    </source>
</evidence>
<gene>
    <name evidence="6" type="ORF">T552_02387</name>
</gene>
<evidence type="ECO:0000313" key="6">
    <source>
        <dbReference type="EMBL" id="KTW27408.1"/>
    </source>
</evidence>